<dbReference type="PANTHER" id="PTHR43673:SF10">
    <property type="entry name" value="NADH DEHYDROGENASE_NAD(P)H NITROREDUCTASE XCC3605-RELATED"/>
    <property type="match status" value="1"/>
</dbReference>
<evidence type="ECO:0000256" key="1">
    <source>
        <dbReference type="ARBA" id="ARBA00007118"/>
    </source>
</evidence>
<evidence type="ECO:0000313" key="5">
    <source>
        <dbReference type="Proteomes" id="UP000886787"/>
    </source>
</evidence>
<dbReference type="EMBL" id="DVFW01000038">
    <property type="protein sequence ID" value="HIQ81114.1"/>
    <property type="molecule type" value="Genomic_DNA"/>
</dbReference>
<evidence type="ECO:0000259" key="3">
    <source>
        <dbReference type="Pfam" id="PF00881"/>
    </source>
</evidence>
<evidence type="ECO:0000313" key="4">
    <source>
        <dbReference type="EMBL" id="HIQ81114.1"/>
    </source>
</evidence>
<dbReference type="Pfam" id="PF00881">
    <property type="entry name" value="Nitroreductase"/>
    <property type="match status" value="1"/>
</dbReference>
<comment type="caution">
    <text evidence="4">The sequence shown here is derived from an EMBL/GenBank/DDBJ whole genome shotgun (WGS) entry which is preliminary data.</text>
</comment>
<proteinExistence type="inferred from homology"/>
<dbReference type="InterPro" id="IPR000415">
    <property type="entry name" value="Nitroreductase-like"/>
</dbReference>
<reference evidence="4" key="1">
    <citation type="submission" date="2020-10" db="EMBL/GenBank/DDBJ databases">
        <authorList>
            <person name="Gilroy R."/>
        </authorList>
    </citation>
    <scope>NUCLEOTIDE SEQUENCE</scope>
    <source>
        <strain evidence="4">ChiSjej1B19-3389</strain>
    </source>
</reference>
<gene>
    <name evidence="4" type="ORF">IAD32_07525</name>
</gene>
<evidence type="ECO:0000256" key="2">
    <source>
        <dbReference type="ARBA" id="ARBA00023002"/>
    </source>
</evidence>
<dbReference type="PANTHER" id="PTHR43673">
    <property type="entry name" value="NAD(P)H NITROREDUCTASE YDGI-RELATED"/>
    <property type="match status" value="1"/>
</dbReference>
<protein>
    <submittedName>
        <fullName evidence="4">Nitroreductase family protein</fullName>
    </submittedName>
</protein>
<dbReference type="InterPro" id="IPR029479">
    <property type="entry name" value="Nitroreductase"/>
</dbReference>
<dbReference type="AlphaFoldDB" id="A0A9D0ZIY2"/>
<keyword evidence="2" id="KW-0560">Oxidoreductase</keyword>
<dbReference type="Proteomes" id="UP000886787">
    <property type="component" value="Unassembled WGS sequence"/>
</dbReference>
<dbReference type="SUPFAM" id="SSF55469">
    <property type="entry name" value="FMN-dependent nitroreductase-like"/>
    <property type="match status" value="1"/>
</dbReference>
<feature type="domain" description="Nitroreductase" evidence="3">
    <location>
        <begin position="7"/>
        <end position="175"/>
    </location>
</feature>
<sequence>MYFAFEDRRSIRKYKEQDVPKDIIEKILQAGILAPSSKNRQPWRFIVMTGATKADMVSVMRCGIEREKQAPLLPDSSKYISGAEYTAKIMQQAPVTIFIVNPLGADLQKQLTPEERIYEICNAQSVGAAIENMALAATGLGLGSLWICDTYFAYPELKEWLGIDGEIFAALIVGYADEEPAARPRKTLEEVTEWRG</sequence>
<name>A0A9D0ZIY2_9FIRM</name>
<organism evidence="4 5">
    <name type="scientific">Candidatus Scatavimonas merdigallinarum</name>
    <dbReference type="NCBI Taxonomy" id="2840914"/>
    <lineage>
        <taxon>Bacteria</taxon>
        <taxon>Bacillati</taxon>
        <taxon>Bacillota</taxon>
        <taxon>Clostridia</taxon>
        <taxon>Eubacteriales</taxon>
        <taxon>Oscillospiraceae</taxon>
        <taxon>Oscillospiraceae incertae sedis</taxon>
        <taxon>Candidatus Scatavimonas</taxon>
    </lineage>
</organism>
<comment type="similarity">
    <text evidence="1">Belongs to the nitroreductase family.</text>
</comment>
<accession>A0A9D0ZIY2</accession>
<dbReference type="GO" id="GO:0016491">
    <property type="term" value="F:oxidoreductase activity"/>
    <property type="evidence" value="ECO:0007669"/>
    <property type="project" value="UniProtKB-KW"/>
</dbReference>
<reference evidence="4" key="2">
    <citation type="journal article" date="2021" name="PeerJ">
        <title>Extensive microbial diversity within the chicken gut microbiome revealed by metagenomics and culture.</title>
        <authorList>
            <person name="Gilroy R."/>
            <person name="Ravi A."/>
            <person name="Getino M."/>
            <person name="Pursley I."/>
            <person name="Horton D.L."/>
            <person name="Alikhan N.F."/>
            <person name="Baker D."/>
            <person name="Gharbi K."/>
            <person name="Hall N."/>
            <person name="Watson M."/>
            <person name="Adriaenssens E.M."/>
            <person name="Foster-Nyarko E."/>
            <person name="Jarju S."/>
            <person name="Secka A."/>
            <person name="Antonio M."/>
            <person name="Oren A."/>
            <person name="Chaudhuri R.R."/>
            <person name="La Ragione R."/>
            <person name="Hildebrand F."/>
            <person name="Pallen M.J."/>
        </authorList>
    </citation>
    <scope>NUCLEOTIDE SEQUENCE</scope>
    <source>
        <strain evidence="4">ChiSjej1B19-3389</strain>
    </source>
</reference>
<dbReference type="Gene3D" id="3.40.109.10">
    <property type="entry name" value="NADH Oxidase"/>
    <property type="match status" value="1"/>
</dbReference>